<dbReference type="EC" id="3.6.1.8" evidence="3"/>
<dbReference type="FunFam" id="1.10.287.1080:FF:000003">
    <property type="entry name" value="Nucleoside triphosphate pyrophosphohydrolase"/>
    <property type="match status" value="1"/>
</dbReference>
<feature type="domain" description="NTP pyrophosphohydrolase MazG-like" evidence="5">
    <location>
        <begin position="32"/>
        <end position="105"/>
    </location>
</feature>
<dbReference type="GO" id="GO:0047693">
    <property type="term" value="F:ATP diphosphatase activity"/>
    <property type="evidence" value="ECO:0007669"/>
    <property type="project" value="UniProtKB-EC"/>
</dbReference>
<keyword evidence="6" id="KW-0378">Hydrolase</keyword>
<dbReference type="GO" id="GO:0046076">
    <property type="term" value="P:dTTP catabolic process"/>
    <property type="evidence" value="ECO:0007669"/>
    <property type="project" value="TreeGrafter"/>
</dbReference>
<evidence type="ECO:0000313" key="6">
    <source>
        <dbReference type="EMBL" id="MBB4642284.1"/>
    </source>
</evidence>
<dbReference type="Gene3D" id="1.10.287.1080">
    <property type="entry name" value="MazG-like"/>
    <property type="match status" value="2"/>
</dbReference>
<dbReference type="CDD" id="cd11529">
    <property type="entry name" value="NTP-PPase_MazG_Cterm"/>
    <property type="match status" value="1"/>
</dbReference>
<organism evidence="6 7">
    <name type="scientific">Rhizorhapis suberifaciens</name>
    <name type="common">corky root of lettuce</name>
    <dbReference type="NCBI Taxonomy" id="13656"/>
    <lineage>
        <taxon>Bacteria</taxon>
        <taxon>Pseudomonadati</taxon>
        <taxon>Pseudomonadota</taxon>
        <taxon>Alphaproteobacteria</taxon>
        <taxon>Sphingomonadales</taxon>
        <taxon>Sphingomonadaceae</taxon>
        <taxon>Rhizorhapis</taxon>
    </lineage>
</organism>
<dbReference type="InterPro" id="IPR004518">
    <property type="entry name" value="MazG-like_dom"/>
</dbReference>
<dbReference type="InterPro" id="IPR011551">
    <property type="entry name" value="NTP_PyrPHydrolase_MazG"/>
</dbReference>
<dbReference type="EMBL" id="JACHOV010000010">
    <property type="protein sequence ID" value="MBB4642284.1"/>
    <property type="molecule type" value="Genomic_DNA"/>
</dbReference>
<dbReference type="PANTHER" id="PTHR30522">
    <property type="entry name" value="NUCLEOSIDE TRIPHOSPHATE PYROPHOSPHOHYDROLASE"/>
    <property type="match status" value="1"/>
</dbReference>
<dbReference type="RefSeq" id="WP_184476202.1">
    <property type="nucleotide sequence ID" value="NZ_JACHOV010000010.1"/>
</dbReference>
<evidence type="ECO:0000256" key="1">
    <source>
        <dbReference type="ARBA" id="ARBA00052141"/>
    </source>
</evidence>
<dbReference type="GO" id="GO:0046081">
    <property type="term" value="P:dUTP catabolic process"/>
    <property type="evidence" value="ECO:0007669"/>
    <property type="project" value="TreeGrafter"/>
</dbReference>
<comment type="catalytic activity">
    <reaction evidence="1">
        <text>ATP + H2O = AMP + diphosphate + H(+)</text>
        <dbReference type="Rhea" id="RHEA:14245"/>
        <dbReference type="ChEBI" id="CHEBI:15377"/>
        <dbReference type="ChEBI" id="CHEBI:15378"/>
        <dbReference type="ChEBI" id="CHEBI:30616"/>
        <dbReference type="ChEBI" id="CHEBI:33019"/>
        <dbReference type="ChEBI" id="CHEBI:456215"/>
        <dbReference type="EC" id="3.6.1.8"/>
    </reaction>
</comment>
<dbReference type="FunFam" id="1.10.287.1080:FF:000001">
    <property type="entry name" value="Nucleoside triphosphate pyrophosphohydrolase"/>
    <property type="match status" value="1"/>
</dbReference>
<dbReference type="NCBIfam" id="NF007113">
    <property type="entry name" value="PRK09562.1"/>
    <property type="match status" value="1"/>
</dbReference>
<sequence length="260" mass="29203">MTESDAPDITLLTDIMARLRHPQLGCAWDLKQDFATIAPYTIEEAYEVADAIARNDMEALSDELGDLLLQVVFHSRMAEECGYFSLQTVILGICDKMTRRHPHIFGEEDGEFPGWENIKAAERQNLADKSAMAGVAVALPALLRAEKLQKRAARVGFDWPDTQGVMEKINEEIEEVVSASSQAEKEEEVGDLLFAVVNLARHLKVDAEQALRAANVKFEQRFRLMEEIAGPEFPELSLAEQESCWQRAKAKAQSRDRNRA</sequence>
<dbReference type="AlphaFoldDB" id="A0A840HY14"/>
<evidence type="ECO:0000259" key="5">
    <source>
        <dbReference type="Pfam" id="PF03819"/>
    </source>
</evidence>
<dbReference type="NCBIfam" id="TIGR00444">
    <property type="entry name" value="mazG"/>
    <property type="match status" value="1"/>
</dbReference>
<dbReference type="PANTHER" id="PTHR30522:SF0">
    <property type="entry name" value="NUCLEOSIDE TRIPHOSPHATE PYROPHOSPHOHYDROLASE"/>
    <property type="match status" value="1"/>
</dbReference>
<dbReference type="GO" id="GO:0006203">
    <property type="term" value="P:dGTP catabolic process"/>
    <property type="evidence" value="ECO:0007669"/>
    <property type="project" value="TreeGrafter"/>
</dbReference>
<evidence type="ECO:0000256" key="4">
    <source>
        <dbReference type="ARBA" id="ARBA00074799"/>
    </source>
</evidence>
<protein>
    <recommendedName>
        <fullName evidence="4">Nucleoside triphosphate pyrophosphohydrolase</fullName>
        <ecNumber evidence="3">3.6.1.8</ecNumber>
    </recommendedName>
</protein>
<comment type="caution">
    <text evidence="6">The sequence shown here is derived from an EMBL/GenBank/DDBJ whole genome shotgun (WGS) entry which is preliminary data.</text>
</comment>
<dbReference type="InterPro" id="IPR048011">
    <property type="entry name" value="NTP-PPase_MazG-like_C"/>
</dbReference>
<dbReference type="InterPro" id="IPR048015">
    <property type="entry name" value="NTP-PPase_MazG-like_N"/>
</dbReference>
<dbReference type="GO" id="GO:0006950">
    <property type="term" value="P:response to stress"/>
    <property type="evidence" value="ECO:0007669"/>
    <property type="project" value="UniProtKB-ARBA"/>
</dbReference>
<dbReference type="Proteomes" id="UP000575068">
    <property type="component" value="Unassembled WGS sequence"/>
</dbReference>
<dbReference type="SUPFAM" id="SSF101386">
    <property type="entry name" value="all-alpha NTP pyrophosphatases"/>
    <property type="match status" value="2"/>
</dbReference>
<evidence type="ECO:0000256" key="3">
    <source>
        <dbReference type="ARBA" id="ARBA00066372"/>
    </source>
</evidence>
<gene>
    <name evidence="6" type="ORF">HNQ99_002609</name>
</gene>
<accession>A0A840HY14</accession>
<reference evidence="6 7" key="1">
    <citation type="submission" date="2020-08" db="EMBL/GenBank/DDBJ databases">
        <title>Genomic Encyclopedia of Type Strains, Phase IV (KMG-IV): sequencing the most valuable type-strain genomes for metagenomic binning, comparative biology and taxonomic classification.</title>
        <authorList>
            <person name="Goeker M."/>
        </authorList>
    </citation>
    <scope>NUCLEOTIDE SEQUENCE [LARGE SCALE GENOMIC DNA]</scope>
    <source>
        <strain evidence="6 7">DSM 7465</strain>
    </source>
</reference>
<dbReference type="GO" id="GO:0046047">
    <property type="term" value="P:TTP catabolic process"/>
    <property type="evidence" value="ECO:0007669"/>
    <property type="project" value="TreeGrafter"/>
</dbReference>
<dbReference type="CDD" id="cd11528">
    <property type="entry name" value="NTP-PPase_MazG_Nterm"/>
    <property type="match status" value="1"/>
</dbReference>
<feature type="domain" description="NTP pyrophosphohydrolase MazG-like" evidence="5">
    <location>
        <begin position="165"/>
        <end position="221"/>
    </location>
</feature>
<proteinExistence type="inferred from homology"/>
<keyword evidence="7" id="KW-1185">Reference proteome</keyword>
<comment type="similarity">
    <text evidence="2">Belongs to the nucleoside triphosphate pyrophosphohydrolase family.</text>
</comment>
<evidence type="ECO:0000256" key="2">
    <source>
        <dbReference type="ARBA" id="ARBA00061115"/>
    </source>
</evidence>
<dbReference type="Pfam" id="PF03819">
    <property type="entry name" value="MazG"/>
    <property type="match status" value="2"/>
</dbReference>
<dbReference type="GO" id="GO:0046052">
    <property type="term" value="P:UTP catabolic process"/>
    <property type="evidence" value="ECO:0007669"/>
    <property type="project" value="TreeGrafter"/>
</dbReference>
<dbReference type="GO" id="GO:0046061">
    <property type="term" value="P:dATP catabolic process"/>
    <property type="evidence" value="ECO:0007669"/>
    <property type="project" value="TreeGrafter"/>
</dbReference>
<name>A0A840HY14_9SPHN</name>
<evidence type="ECO:0000313" key="7">
    <source>
        <dbReference type="Proteomes" id="UP000575068"/>
    </source>
</evidence>